<gene>
    <name evidence="2" type="ORF">HNY73_002581</name>
</gene>
<dbReference type="EMBL" id="JABXBU010000002">
    <property type="protein sequence ID" value="KAF8794614.1"/>
    <property type="molecule type" value="Genomic_DNA"/>
</dbReference>
<evidence type="ECO:0000256" key="1">
    <source>
        <dbReference type="SAM" id="MobiDB-lite"/>
    </source>
</evidence>
<feature type="region of interest" description="Disordered" evidence="1">
    <location>
        <begin position="1"/>
        <end position="21"/>
    </location>
</feature>
<dbReference type="Proteomes" id="UP000807504">
    <property type="component" value="Unassembled WGS sequence"/>
</dbReference>
<reference evidence="2" key="1">
    <citation type="journal article" date="2020" name="bioRxiv">
        <title>Chromosome-level reference genome of the European wasp spider Argiope bruennichi: a resource for studies on range expansion and evolutionary adaptation.</title>
        <authorList>
            <person name="Sheffer M.M."/>
            <person name="Hoppe A."/>
            <person name="Krehenwinkel H."/>
            <person name="Uhl G."/>
            <person name="Kuss A.W."/>
            <person name="Jensen L."/>
            <person name="Jensen C."/>
            <person name="Gillespie R.G."/>
            <person name="Hoff K.J."/>
            <person name="Prost S."/>
        </authorList>
    </citation>
    <scope>NUCLEOTIDE SEQUENCE</scope>
</reference>
<reference evidence="2" key="2">
    <citation type="submission" date="2020-06" db="EMBL/GenBank/DDBJ databases">
        <authorList>
            <person name="Sheffer M."/>
        </authorList>
    </citation>
    <scope>NUCLEOTIDE SEQUENCE</scope>
</reference>
<comment type="caution">
    <text evidence="2">The sequence shown here is derived from an EMBL/GenBank/DDBJ whole genome shotgun (WGS) entry which is preliminary data.</text>
</comment>
<proteinExistence type="predicted"/>
<name>A0A8T0FU01_ARGBR</name>
<organism evidence="2 3">
    <name type="scientific">Argiope bruennichi</name>
    <name type="common">Wasp spider</name>
    <name type="synonym">Aranea bruennichi</name>
    <dbReference type="NCBI Taxonomy" id="94029"/>
    <lineage>
        <taxon>Eukaryota</taxon>
        <taxon>Metazoa</taxon>
        <taxon>Ecdysozoa</taxon>
        <taxon>Arthropoda</taxon>
        <taxon>Chelicerata</taxon>
        <taxon>Arachnida</taxon>
        <taxon>Araneae</taxon>
        <taxon>Araneomorphae</taxon>
        <taxon>Entelegynae</taxon>
        <taxon>Araneoidea</taxon>
        <taxon>Araneidae</taxon>
        <taxon>Argiope</taxon>
    </lineage>
</organism>
<dbReference type="AlphaFoldDB" id="A0A8T0FU01"/>
<accession>A0A8T0FU01</accession>
<keyword evidence="3" id="KW-1185">Reference proteome</keyword>
<evidence type="ECO:0000313" key="2">
    <source>
        <dbReference type="EMBL" id="KAF8794614.1"/>
    </source>
</evidence>
<protein>
    <submittedName>
        <fullName evidence="2">Uncharacterized protein</fullName>
    </submittedName>
</protein>
<sequence>MLKNKKKKNKEHEAEKSKKKSQMVCLSCESSASSFDTPPTEPKFDVDLSEDGIFSSSMPELSVHLGRGYILTMKEYQNSKYMCFSREINGRITNRFNLPASLKDNLKEAIKLAADHASK</sequence>
<evidence type="ECO:0000313" key="3">
    <source>
        <dbReference type="Proteomes" id="UP000807504"/>
    </source>
</evidence>